<dbReference type="InterPro" id="IPR012902">
    <property type="entry name" value="N_methyl_site"/>
</dbReference>
<comment type="caution">
    <text evidence="2">The sequence shown here is derived from an EMBL/GenBank/DDBJ whole genome shotgun (WGS) entry which is preliminary data.</text>
</comment>
<dbReference type="EMBL" id="RJLM01000008">
    <property type="protein sequence ID" value="RWX54077.1"/>
    <property type="molecule type" value="Genomic_DNA"/>
</dbReference>
<accession>A0A444JLW2</accession>
<name>A0A444JLW2_9GAMM</name>
<feature type="transmembrane region" description="Helical" evidence="1">
    <location>
        <begin position="20"/>
        <end position="41"/>
    </location>
</feature>
<reference evidence="2 3" key="1">
    <citation type="submission" date="2018-11" db="EMBL/GenBank/DDBJ databases">
        <title>Photobacterium sp. BEI247 sp. nov., a marine bacterium isolated from Yongle Blue Hole in the South China Sea.</title>
        <authorList>
            <person name="Wang X."/>
        </authorList>
    </citation>
    <scope>NUCLEOTIDE SEQUENCE [LARGE SCALE GENOMIC DNA]</scope>
    <source>
        <strain evidence="3">BEI247</strain>
    </source>
</reference>
<evidence type="ECO:0008006" key="4">
    <source>
        <dbReference type="Google" id="ProtNLM"/>
    </source>
</evidence>
<dbReference type="AlphaFoldDB" id="A0A444JLW2"/>
<proteinExistence type="predicted"/>
<dbReference type="PIRSF" id="PIRSF004525">
    <property type="entry name" value="Pilin_peptidase-dep_B_prd"/>
    <property type="match status" value="1"/>
</dbReference>
<keyword evidence="1" id="KW-1133">Transmembrane helix</keyword>
<evidence type="ECO:0000313" key="3">
    <source>
        <dbReference type="Proteomes" id="UP000287563"/>
    </source>
</evidence>
<dbReference type="OrthoDB" id="5813869at2"/>
<evidence type="ECO:0000313" key="2">
    <source>
        <dbReference type="EMBL" id="RWX54077.1"/>
    </source>
</evidence>
<dbReference type="PROSITE" id="PS00409">
    <property type="entry name" value="PROKAR_NTER_METHYL"/>
    <property type="match status" value="1"/>
</dbReference>
<evidence type="ECO:0000256" key="1">
    <source>
        <dbReference type="SAM" id="Phobius"/>
    </source>
</evidence>
<dbReference type="Proteomes" id="UP000287563">
    <property type="component" value="Unassembled WGS sequence"/>
</dbReference>
<keyword evidence="1" id="KW-0812">Transmembrane</keyword>
<gene>
    <name evidence="2" type="ORF">EDI28_17740</name>
</gene>
<organism evidence="2 3">
    <name type="scientific">Photobacterium chitinilyticum</name>
    <dbReference type="NCBI Taxonomy" id="2485123"/>
    <lineage>
        <taxon>Bacteria</taxon>
        <taxon>Pseudomonadati</taxon>
        <taxon>Pseudomonadota</taxon>
        <taxon>Gammaproteobacteria</taxon>
        <taxon>Vibrionales</taxon>
        <taxon>Vibrionaceae</taxon>
        <taxon>Photobacterium</taxon>
    </lineage>
</organism>
<keyword evidence="3" id="KW-1185">Reference proteome</keyword>
<protein>
    <recommendedName>
        <fullName evidence="4">Prepilin-type N-terminal cleavage/methylation domain-containing protein</fullName>
    </recommendedName>
</protein>
<sequence>MAWEVSLVSNLAKCRGLTLIELLVATTIGILALSVMVSTFLTGTKTAVRITDSSYFSSEFYDVSRFILDDMRRAGYAIEGARTGSVRWAGATSELSILSSNQCIAYAYEFDDSGTEMIRYSTVFYFAADKVIRLYTLEKEIKDTTTLIPNVTEACGKGDRWGEAITDNKSMQVKALTFDGTNAPLYEVDIQVHSKLTGQDDVMAFQVFLMN</sequence>
<keyword evidence="1" id="KW-0472">Membrane</keyword>
<dbReference type="InterPro" id="IPR016419">
    <property type="entry name" value="Prepilin_Pept-dep_B_prd"/>
</dbReference>